<keyword evidence="3" id="KW-1185">Reference proteome</keyword>
<dbReference type="EMBL" id="NNRM01000017">
    <property type="protein sequence ID" value="OYR27738.1"/>
    <property type="molecule type" value="Genomic_DNA"/>
</dbReference>
<dbReference type="RefSeq" id="WP_007872622.1">
    <property type="nucleotide sequence ID" value="NZ_CAXURC020000001.1"/>
</dbReference>
<dbReference type="EMBL" id="PKQI01000002">
    <property type="protein sequence ID" value="NNV21490.1"/>
    <property type="molecule type" value="Genomic_DNA"/>
</dbReference>
<comment type="caution">
    <text evidence="1">The sequence shown here is derived from an EMBL/GenBank/DDBJ whole genome shotgun (WGS) entry which is preliminary data.</text>
</comment>
<name>A0A1A9FSC9_9HYPH</name>
<proteinExistence type="predicted"/>
<evidence type="ECO:0000313" key="1">
    <source>
        <dbReference type="EMBL" id="NNV21490.1"/>
    </source>
</evidence>
<dbReference type="KEGG" id="ops:A8A54_17765"/>
<dbReference type="Proteomes" id="UP000526233">
    <property type="component" value="Unassembled WGS sequence"/>
</dbReference>
<protein>
    <submittedName>
        <fullName evidence="1">Uncharacterized protein</fullName>
    </submittedName>
</protein>
<evidence type="ECO:0000313" key="3">
    <source>
        <dbReference type="Proteomes" id="UP000216188"/>
    </source>
</evidence>
<reference evidence="2 3" key="1">
    <citation type="submission" date="2017-07" db="EMBL/GenBank/DDBJ databases">
        <title>Phylogenetic study on the rhizospheric bacterium Ochrobactrum sp. A44.</title>
        <authorList>
            <person name="Krzyzanowska D.M."/>
            <person name="Ossowicki A."/>
            <person name="Rajewska M."/>
            <person name="Maciag T."/>
            <person name="Kaczynski Z."/>
            <person name="Czerwicka M."/>
            <person name="Jafra S."/>
        </authorList>
    </citation>
    <scope>NUCLEOTIDE SEQUENCE [LARGE SCALE GENOMIC DNA]</scope>
    <source>
        <strain evidence="2 3">CCUG 30717</strain>
    </source>
</reference>
<dbReference type="STRING" id="419475.A8A54_17765"/>
<accession>A0A1A9FSC9</accession>
<gene>
    <name evidence="2" type="ORF">CEV34_1489</name>
    <name evidence="1" type="ORF">EHE22_13745</name>
</gene>
<dbReference type="OrthoDB" id="8081243at2"/>
<organism evidence="1 4">
    <name type="scientific">Brucella pseudogrignonensis</name>
    <dbReference type="NCBI Taxonomy" id="419475"/>
    <lineage>
        <taxon>Bacteria</taxon>
        <taxon>Pseudomonadati</taxon>
        <taxon>Pseudomonadota</taxon>
        <taxon>Alphaproteobacteria</taxon>
        <taxon>Hyphomicrobiales</taxon>
        <taxon>Brucellaceae</taxon>
        <taxon>Brucella/Ochrobactrum group</taxon>
        <taxon>Brucella</taxon>
    </lineage>
</organism>
<reference evidence="1 4" key="2">
    <citation type="submission" date="2018-11" db="EMBL/GenBank/DDBJ databases">
        <title>Genome sequencing and analysis.</title>
        <authorList>
            <person name="Huang Y.-T."/>
        </authorList>
    </citation>
    <scope>NUCLEOTIDE SEQUENCE [LARGE SCALE GENOMIC DNA]</scope>
    <source>
        <strain evidence="1 4">SHIN</strain>
    </source>
</reference>
<dbReference type="AlphaFoldDB" id="A0A1A9FSC9"/>
<dbReference type="Proteomes" id="UP000216188">
    <property type="component" value="Unassembled WGS sequence"/>
</dbReference>
<sequence length="156" mass="17303">MSNAVVDTNAYRPRAAWFDGLTECGSATIKLSIIEADPSNPLAEAARGIARRQIASVAEKLEHTPHLGAGFAILHQGEESLWLLLHWWLEGGIATQILWQSELGDEIDFMPAQPLLMACVWELGIIDFERRAWMETVMSGQSTADYLTRILPRGTV</sequence>
<evidence type="ECO:0000313" key="4">
    <source>
        <dbReference type="Proteomes" id="UP000526233"/>
    </source>
</evidence>
<evidence type="ECO:0000313" key="2">
    <source>
        <dbReference type="EMBL" id="OYR27738.1"/>
    </source>
</evidence>